<sequence length="268" mass="31028">MDILTIHGIRGFIDGNGTAKLNLEDISHGLGFTQRAASGNEVVRWERVNKYLAEFGFIPTCGDADSSQQAGKGDYIPENIFYRLAMKARNEVAEAFQAKVADEILPSIRKTGGYVANENAFIETYLPFVDDQTRAMFKQTLAVVRQQNEVIKSQREEIEYKETVIVGLVDDIDLAAKRQILNRVVRRGGKKYQERWRELYKQFEMKYHINLFTRLERYNENNKPKLKNKIEYIDKVMGKIPELYEIAAKLYENDVKELAQELYELNGR</sequence>
<evidence type="ECO:0000259" key="1">
    <source>
        <dbReference type="PROSITE" id="PS51750"/>
    </source>
</evidence>
<dbReference type="InterPro" id="IPR003497">
    <property type="entry name" value="BRO_N_domain"/>
</dbReference>
<comment type="caution">
    <text evidence="2">The sequence shown here is derived from an EMBL/GenBank/DDBJ whole genome shotgun (WGS) entry which is preliminary data.</text>
</comment>
<dbReference type="RefSeq" id="WP_229525244.1">
    <property type="nucleotide sequence ID" value="NZ_JAFFQR010000095.1"/>
</dbReference>
<feature type="domain" description="Bro-N" evidence="1">
    <location>
        <begin position="6"/>
        <end position="112"/>
    </location>
</feature>
<organism evidence="2 3">
    <name type="scientific">Paenibacillus farraposensis</name>
    <dbReference type="NCBI Taxonomy" id="2807095"/>
    <lineage>
        <taxon>Bacteria</taxon>
        <taxon>Bacillati</taxon>
        <taxon>Bacillota</taxon>
        <taxon>Bacilli</taxon>
        <taxon>Bacillales</taxon>
        <taxon>Paenibacillaceae</taxon>
        <taxon>Paenibacillus</taxon>
    </lineage>
</organism>
<evidence type="ECO:0000313" key="3">
    <source>
        <dbReference type="Proteomes" id="UP001597340"/>
    </source>
</evidence>
<name>A0ABW4DBH2_9BACL</name>
<protein>
    <recommendedName>
        <fullName evidence="1">Bro-N domain-containing protein</fullName>
    </recommendedName>
</protein>
<gene>
    <name evidence="2" type="ORF">ACFQ5D_10645</name>
</gene>
<dbReference type="SMART" id="SM01040">
    <property type="entry name" value="Bro-N"/>
    <property type="match status" value="1"/>
</dbReference>
<dbReference type="Proteomes" id="UP001597340">
    <property type="component" value="Unassembled WGS sequence"/>
</dbReference>
<dbReference type="EMBL" id="JBHTNZ010000011">
    <property type="protein sequence ID" value="MFD1461859.1"/>
    <property type="molecule type" value="Genomic_DNA"/>
</dbReference>
<dbReference type="PROSITE" id="PS51750">
    <property type="entry name" value="BRO_N"/>
    <property type="match status" value="1"/>
</dbReference>
<accession>A0ABW4DBH2</accession>
<evidence type="ECO:0000313" key="2">
    <source>
        <dbReference type="EMBL" id="MFD1461859.1"/>
    </source>
</evidence>
<proteinExistence type="predicted"/>
<reference evidence="3" key="1">
    <citation type="journal article" date="2019" name="Int. J. Syst. Evol. Microbiol.">
        <title>The Global Catalogue of Microorganisms (GCM) 10K type strain sequencing project: providing services to taxonomists for standard genome sequencing and annotation.</title>
        <authorList>
            <consortium name="The Broad Institute Genomics Platform"/>
            <consortium name="The Broad Institute Genome Sequencing Center for Infectious Disease"/>
            <person name="Wu L."/>
            <person name="Ma J."/>
        </authorList>
    </citation>
    <scope>NUCLEOTIDE SEQUENCE [LARGE SCALE GENOMIC DNA]</scope>
    <source>
        <strain evidence="3">CCM 9147</strain>
    </source>
</reference>
<keyword evidence="3" id="KW-1185">Reference proteome</keyword>